<dbReference type="OMA" id="HIGHPGL"/>
<dbReference type="InterPro" id="IPR025504">
    <property type="entry name" value="GLUCM_C"/>
</dbReference>
<dbReference type="PANTHER" id="PTHR32022">
    <property type="entry name" value="D-GLUTAMATE CYCLASE, MITOCHONDRIAL"/>
    <property type="match status" value="1"/>
</dbReference>
<proteinExistence type="inferred from homology"/>
<accession>W5N9H9</accession>
<dbReference type="GeneTree" id="ENSGT00390000002237"/>
<evidence type="ECO:0000313" key="5">
    <source>
        <dbReference type="Proteomes" id="UP000018468"/>
    </source>
</evidence>
<sequence length="624" mass="67785">IYCSMITFTPYILELTSSLSTVFRELARGRKLGIRGASGMTEGYKKASIVILHRDLADDFEAFCHANSGPLPLLYRSQPGELTCPVLTHASDVRTLYPEYFKYEQGNLTSRLPSLLDYSEELANMVTFYLGTAMSDHQKLQRAEVPPRPGDKKHAVSIYKTSVPCCGVGNFQCDLRVFMKPMPERNLDTHLNHSLHGVPVHIGHPGLIGVEDLRRPDNGDAMEVQPGDVPVFWACGTTGAEAVRSSKTPLSFTCSTDLSSYEDGASPLARSLAPSETPLAFCISQQPLHYSLASAAAVQRIRALETHIGADPGERGIKALLVPEELLKASLSLSHAASVLITTGFPTHFTHNPPEENDGPPGAIAMAAMLQALNKRVTIVTDHRALDMNRKIIEDAVEQGILKTPVPVLSFQNSGADSVLGFLCHNGDPVKPRYDHLVAIERAGMAADGNYYNARKVNIKHLVDPIDILFTTASSIPGITTTGIGDGGNELGMGKVREAVRKHVPNGELIACDVAADFAITAGVSNWGGYAVACALYVLNHCPVHERYLRRAVGLPRNIQHSSWTAALPTVRKEEKILEILVKYGIRSGRTGTLGMEVDGLPFHSIHSAMIQRLIDMTLHQAAL</sequence>
<protein>
    <submittedName>
        <fullName evidence="4">D-glutamate cyclase</fullName>
    </submittedName>
</protein>
<dbReference type="Pfam" id="PF14336">
    <property type="entry name" value="GLUCM-like_C"/>
    <property type="match status" value="1"/>
</dbReference>
<dbReference type="GO" id="GO:0006536">
    <property type="term" value="P:glutamate metabolic process"/>
    <property type="evidence" value="ECO:0000318"/>
    <property type="project" value="GO_Central"/>
</dbReference>
<organism evidence="4 5">
    <name type="scientific">Lepisosteus oculatus</name>
    <name type="common">Spotted gar</name>
    <dbReference type="NCBI Taxonomy" id="7918"/>
    <lineage>
        <taxon>Eukaryota</taxon>
        <taxon>Metazoa</taxon>
        <taxon>Chordata</taxon>
        <taxon>Craniata</taxon>
        <taxon>Vertebrata</taxon>
        <taxon>Euteleostomi</taxon>
        <taxon>Actinopterygii</taxon>
        <taxon>Neopterygii</taxon>
        <taxon>Holostei</taxon>
        <taxon>Semionotiformes</taxon>
        <taxon>Lepisosteidae</taxon>
        <taxon>Lepisosteus</taxon>
    </lineage>
</organism>
<dbReference type="InParanoid" id="W5N9H9"/>
<dbReference type="Pfam" id="PF07286">
    <property type="entry name" value="D-Glu_cyclase"/>
    <property type="match status" value="1"/>
</dbReference>
<dbReference type="Bgee" id="ENSLOCG00000014018">
    <property type="expression patterns" value="Expressed in muscle tissue and 13 other cell types or tissues"/>
</dbReference>
<dbReference type="EMBL" id="AHAT01022146">
    <property type="status" value="NOT_ANNOTATED_CDS"/>
    <property type="molecule type" value="Genomic_DNA"/>
</dbReference>
<dbReference type="Proteomes" id="UP000018468">
    <property type="component" value="Linkage group LG7"/>
</dbReference>
<name>W5N9H9_LEPOC</name>
<keyword evidence="5" id="KW-1185">Reference proteome</keyword>
<dbReference type="Gene3D" id="3.30.2040.10">
    <property type="entry name" value="PSTPO5379-like domain"/>
    <property type="match status" value="1"/>
</dbReference>
<dbReference type="GO" id="GO:0047820">
    <property type="term" value="F:D-glutamate cyclase activity"/>
    <property type="evidence" value="ECO:0000318"/>
    <property type="project" value="GO_Central"/>
</dbReference>
<evidence type="ECO:0000313" key="4">
    <source>
        <dbReference type="Ensembl" id="ENSLOCP00000017288.1"/>
    </source>
</evidence>
<dbReference type="FunFam" id="3.90.1640.20:FF:000001">
    <property type="entry name" value="D-glutamate cyclase, mitochondrial"/>
    <property type="match status" value="1"/>
</dbReference>
<feature type="domain" description="D-glutamate cyclase-like C-terminal" evidence="3">
    <location>
        <begin position="304"/>
        <end position="614"/>
    </location>
</feature>
<evidence type="ECO:0000259" key="3">
    <source>
        <dbReference type="Pfam" id="PF14336"/>
    </source>
</evidence>
<dbReference type="FunFam" id="3.40.1640.10:FF:000001">
    <property type="entry name" value="D-glutamate cyclase, mitochondrial"/>
    <property type="match status" value="1"/>
</dbReference>
<reference evidence="4" key="3">
    <citation type="submission" date="2025-09" db="UniProtKB">
        <authorList>
            <consortium name="Ensembl"/>
        </authorList>
    </citation>
    <scope>IDENTIFICATION</scope>
</reference>
<reference evidence="4" key="2">
    <citation type="submission" date="2025-08" db="UniProtKB">
        <authorList>
            <consortium name="Ensembl"/>
        </authorList>
    </citation>
    <scope>IDENTIFICATION</scope>
</reference>
<comment type="similarity">
    <text evidence="1">Belongs to the D-glutamate cyclase family.</text>
</comment>
<dbReference type="HOGENOM" id="CLU_033607_0_0_1"/>
<dbReference type="Ensembl" id="ENSLOCT00000017319.1">
    <property type="protein sequence ID" value="ENSLOCP00000017288.1"/>
    <property type="gene ID" value="ENSLOCG00000014018.1"/>
</dbReference>
<dbReference type="Gene3D" id="3.90.1640.20">
    <property type="entry name" value="TON_0340"/>
    <property type="match status" value="1"/>
</dbReference>
<dbReference type="SUPFAM" id="SSF160920">
    <property type="entry name" value="PSTPO5379-like"/>
    <property type="match status" value="1"/>
</dbReference>
<dbReference type="InterPro" id="IPR038021">
    <property type="entry name" value="Putative_hydro-lyase"/>
</dbReference>
<dbReference type="PANTHER" id="PTHR32022:SF10">
    <property type="entry name" value="D-GLUTAMATE CYCLASE, MITOCHONDRIAL"/>
    <property type="match status" value="1"/>
</dbReference>
<evidence type="ECO:0000256" key="2">
    <source>
        <dbReference type="ARBA" id="ARBA00023239"/>
    </source>
</evidence>
<dbReference type="eggNOG" id="ENOG502QV7A">
    <property type="taxonomic scope" value="Eukaryota"/>
</dbReference>
<keyword evidence="2" id="KW-0456">Lyase</keyword>
<dbReference type="Gene3D" id="3.40.1640.10">
    <property type="entry name" value="PSTPO5379-like"/>
    <property type="match status" value="1"/>
</dbReference>
<evidence type="ECO:0000256" key="1">
    <source>
        <dbReference type="ARBA" id="ARBA00007896"/>
    </source>
</evidence>
<dbReference type="STRING" id="7918.ENSLOCP00000017288"/>
<reference evidence="5" key="1">
    <citation type="submission" date="2011-12" db="EMBL/GenBank/DDBJ databases">
        <title>The Draft Genome of Lepisosteus oculatus.</title>
        <authorList>
            <consortium name="The Broad Institute Genome Assembly &amp; Analysis Group"/>
            <consortium name="Computational R&amp;D Group"/>
            <consortium name="and Sequencing Platform"/>
            <person name="Di Palma F."/>
            <person name="Alfoldi J."/>
            <person name="Johnson J."/>
            <person name="Berlin A."/>
            <person name="Gnerre S."/>
            <person name="Jaffe D."/>
            <person name="MacCallum I."/>
            <person name="Young S."/>
            <person name="Walker B.J."/>
            <person name="Lander E.S."/>
            <person name="Lindblad-Toh K."/>
        </authorList>
    </citation>
    <scope>NUCLEOTIDE SEQUENCE [LARGE SCALE GENOMIC DNA]</scope>
</reference>
<dbReference type="AlphaFoldDB" id="W5N9H9"/>
<dbReference type="InterPro" id="IPR009906">
    <property type="entry name" value="D-Glu_cyclase"/>
</dbReference>